<feature type="transmembrane region" description="Helical" evidence="13">
    <location>
        <begin position="6"/>
        <end position="28"/>
    </location>
</feature>
<feature type="domain" description="RCK N-terminal" evidence="14">
    <location>
        <begin position="410"/>
        <end position="526"/>
    </location>
</feature>
<dbReference type="GO" id="GO:1902600">
    <property type="term" value="P:proton transmembrane transport"/>
    <property type="evidence" value="ECO:0007669"/>
    <property type="project" value="InterPro"/>
</dbReference>
<gene>
    <name evidence="15" type="ORF">AVDCRST_MAG90-3457</name>
</gene>
<dbReference type="GO" id="GO:0005886">
    <property type="term" value="C:plasma membrane"/>
    <property type="evidence" value="ECO:0007669"/>
    <property type="project" value="InterPro"/>
</dbReference>
<feature type="transmembrane region" description="Helical" evidence="13">
    <location>
        <begin position="186"/>
        <end position="211"/>
    </location>
</feature>
<proteinExistence type="inferred from homology"/>
<feature type="compositionally biased region" description="Basic and acidic residues" evidence="12">
    <location>
        <begin position="604"/>
        <end position="617"/>
    </location>
</feature>
<evidence type="ECO:0000256" key="1">
    <source>
        <dbReference type="ARBA" id="ARBA00004127"/>
    </source>
</evidence>
<feature type="transmembrane region" description="Helical" evidence="13">
    <location>
        <begin position="119"/>
        <end position="136"/>
    </location>
</feature>
<comment type="similarity">
    <text evidence="2">Belongs to the monovalent cation:proton antiporter 2 (CPA2) transporter (TC 2.A.37) family.</text>
</comment>
<evidence type="ECO:0000256" key="12">
    <source>
        <dbReference type="SAM" id="MobiDB-lite"/>
    </source>
</evidence>
<keyword evidence="3" id="KW-0813">Transport</keyword>
<keyword evidence="9 13" id="KW-1133">Transmembrane helix</keyword>
<sequence>MASAASHASFLPPVLTFCAAAVVAVPLFRRLGQSAVIGYLAAGVVIGPSGLSLIAEPETASGVAELGVVLLLFIIGLELKLSRLISMRRDIFGLGLAQLAITGTLIALAAFWAGLSASGAFATGIALGLSATAIALQMLEERDDLQTPYGQKSFAVLLFQDLAIVPILALLPLLATAGAASEGSTAANALAAVGAAAAAVVAVVVVGRYGLNPFFRLLASSGAREVLTASALLVVLGTALLMEKVGLSMAMGAFLAGVLLAESNFRHQLEADIEPFRGILLGLFFMSVGMSIDAGRVRQDIWLLLLAIPSLIALKIAVVTLLFHAFGGSPWRDSLRGAALLAPAGEFAFVLLPVATALGLLAGPATQFLTALAALTMLFGPLAAKALDLALARVAPPEIEPEADAFDGSSGRVLVIGFGRFGQVVNQVLLARDIDVTVIDKNVERIREAARFGFKVFYGDGRRLDVLRAAGAARAQVICICVDDRDAALKIVEIVHAEFPRILTYVRAYDRVHAIDLIERDVDYQLRETFDGAIAFGQATLEGIGVEAGLAATTATDVRRRDIARLVMQKSDGLMGGLDLLHGITIKPEPLIAPKARPHGLSPETRDIIGEDERRSA</sequence>
<protein>
    <submittedName>
        <fullName evidence="15">Inner membrane protein, KefB/KefC family</fullName>
    </submittedName>
</protein>
<dbReference type="InterPro" id="IPR006153">
    <property type="entry name" value="Cation/H_exchanger_TM"/>
</dbReference>
<dbReference type="InterPro" id="IPR003148">
    <property type="entry name" value="RCK_N"/>
</dbReference>
<feature type="transmembrane region" description="Helical" evidence="13">
    <location>
        <begin position="301"/>
        <end position="326"/>
    </location>
</feature>
<evidence type="ECO:0000256" key="10">
    <source>
        <dbReference type="ARBA" id="ARBA00023065"/>
    </source>
</evidence>
<feature type="transmembrane region" description="Helical" evidence="13">
    <location>
        <begin position="91"/>
        <end position="113"/>
    </location>
</feature>
<keyword evidence="8" id="KW-0630">Potassium</keyword>
<feature type="transmembrane region" description="Helical" evidence="13">
    <location>
        <begin position="35"/>
        <end position="54"/>
    </location>
</feature>
<dbReference type="SUPFAM" id="SSF51735">
    <property type="entry name" value="NAD(P)-binding Rossmann-fold domains"/>
    <property type="match status" value="1"/>
</dbReference>
<feature type="transmembrane region" description="Helical" evidence="13">
    <location>
        <begin position="368"/>
        <end position="387"/>
    </location>
</feature>
<comment type="subcellular location">
    <subcellularLocation>
        <location evidence="1">Endomembrane system</location>
        <topology evidence="1">Multi-pass membrane protein</topology>
    </subcellularLocation>
</comment>
<keyword evidence="7 13" id="KW-0812">Transmembrane</keyword>
<dbReference type="Gene3D" id="3.40.50.720">
    <property type="entry name" value="NAD(P)-binding Rossmann-like Domain"/>
    <property type="match status" value="1"/>
</dbReference>
<organism evidence="15">
    <name type="scientific">uncultured Microvirga sp</name>
    <dbReference type="NCBI Taxonomy" id="412392"/>
    <lineage>
        <taxon>Bacteria</taxon>
        <taxon>Pseudomonadati</taxon>
        <taxon>Pseudomonadota</taxon>
        <taxon>Alphaproteobacteria</taxon>
        <taxon>Hyphomicrobiales</taxon>
        <taxon>Methylobacteriaceae</taxon>
        <taxon>Microvirga</taxon>
        <taxon>environmental samples</taxon>
    </lineage>
</organism>
<evidence type="ECO:0000256" key="9">
    <source>
        <dbReference type="ARBA" id="ARBA00022989"/>
    </source>
</evidence>
<keyword evidence="11 13" id="KW-0472">Membrane</keyword>
<dbReference type="Pfam" id="PF02254">
    <property type="entry name" value="TrkA_N"/>
    <property type="match status" value="1"/>
</dbReference>
<feature type="transmembrane region" description="Helical" evidence="13">
    <location>
        <begin position="338"/>
        <end position="362"/>
    </location>
</feature>
<evidence type="ECO:0000256" key="6">
    <source>
        <dbReference type="ARBA" id="ARBA00022538"/>
    </source>
</evidence>
<name>A0A6J4MN19_9HYPH</name>
<evidence type="ECO:0000256" key="11">
    <source>
        <dbReference type="ARBA" id="ARBA00023136"/>
    </source>
</evidence>
<keyword evidence="10" id="KW-0406">Ion transport</keyword>
<dbReference type="EMBL" id="CADCUC010000690">
    <property type="protein sequence ID" value="CAA9364275.1"/>
    <property type="molecule type" value="Genomic_DNA"/>
</dbReference>
<dbReference type="PROSITE" id="PS51201">
    <property type="entry name" value="RCK_N"/>
    <property type="match status" value="1"/>
</dbReference>
<evidence type="ECO:0000259" key="14">
    <source>
        <dbReference type="PROSITE" id="PS51201"/>
    </source>
</evidence>
<dbReference type="Pfam" id="PF00999">
    <property type="entry name" value="Na_H_Exchanger"/>
    <property type="match status" value="1"/>
</dbReference>
<dbReference type="GO" id="GO:0015297">
    <property type="term" value="F:antiporter activity"/>
    <property type="evidence" value="ECO:0007669"/>
    <property type="project" value="UniProtKB-KW"/>
</dbReference>
<dbReference type="PANTHER" id="PTHR46157:SF8">
    <property type="entry name" value="GLUTATHIONE-REGULATED POTASSIUM-EFFLUX SYSTEM PROTEIN"/>
    <property type="match status" value="1"/>
</dbReference>
<dbReference type="Gene3D" id="1.20.1530.20">
    <property type="match status" value="1"/>
</dbReference>
<feature type="region of interest" description="Disordered" evidence="12">
    <location>
        <begin position="593"/>
        <end position="617"/>
    </location>
</feature>
<dbReference type="NCBIfam" id="TIGR00932">
    <property type="entry name" value="2a37"/>
    <property type="match status" value="1"/>
</dbReference>
<evidence type="ECO:0000256" key="3">
    <source>
        <dbReference type="ARBA" id="ARBA00022448"/>
    </source>
</evidence>
<evidence type="ECO:0000256" key="5">
    <source>
        <dbReference type="ARBA" id="ARBA00022475"/>
    </source>
</evidence>
<evidence type="ECO:0000256" key="7">
    <source>
        <dbReference type="ARBA" id="ARBA00022692"/>
    </source>
</evidence>
<feature type="transmembrane region" description="Helical" evidence="13">
    <location>
        <begin position="60"/>
        <end position="79"/>
    </location>
</feature>
<feature type="transmembrane region" description="Helical" evidence="13">
    <location>
        <begin position="277"/>
        <end position="295"/>
    </location>
</feature>
<dbReference type="GO" id="GO:0015079">
    <property type="term" value="F:potassium ion transmembrane transporter activity"/>
    <property type="evidence" value="ECO:0007669"/>
    <property type="project" value="InterPro"/>
</dbReference>
<keyword evidence="6" id="KW-0633">Potassium transport</keyword>
<dbReference type="InterPro" id="IPR004771">
    <property type="entry name" value="K/H_exchanger"/>
</dbReference>
<reference evidence="15" key="1">
    <citation type="submission" date="2020-02" db="EMBL/GenBank/DDBJ databases">
        <authorList>
            <person name="Meier V. D."/>
        </authorList>
    </citation>
    <scope>NUCLEOTIDE SEQUENCE</scope>
    <source>
        <strain evidence="15">AVDCRST_MAG90</strain>
    </source>
</reference>
<evidence type="ECO:0000256" key="2">
    <source>
        <dbReference type="ARBA" id="ARBA00005551"/>
    </source>
</evidence>
<evidence type="ECO:0000256" key="8">
    <source>
        <dbReference type="ARBA" id="ARBA00022958"/>
    </source>
</evidence>
<evidence type="ECO:0000256" key="13">
    <source>
        <dbReference type="SAM" id="Phobius"/>
    </source>
</evidence>
<dbReference type="InterPro" id="IPR036291">
    <property type="entry name" value="NAD(P)-bd_dom_sf"/>
</dbReference>
<dbReference type="GO" id="GO:0012505">
    <property type="term" value="C:endomembrane system"/>
    <property type="evidence" value="ECO:0007669"/>
    <property type="project" value="UniProtKB-SubCell"/>
</dbReference>
<keyword evidence="5" id="KW-1003">Cell membrane</keyword>
<dbReference type="InterPro" id="IPR038770">
    <property type="entry name" value="Na+/solute_symporter_sf"/>
</dbReference>
<feature type="transmembrane region" description="Helical" evidence="13">
    <location>
        <begin position="157"/>
        <end position="180"/>
    </location>
</feature>
<dbReference type="InterPro" id="IPR006036">
    <property type="entry name" value="K_uptake_TrkA"/>
</dbReference>
<dbReference type="PRINTS" id="PR00335">
    <property type="entry name" value="KUPTAKETRKA"/>
</dbReference>
<keyword evidence="4" id="KW-0050">Antiport</keyword>
<dbReference type="AlphaFoldDB" id="A0A6J4MN19"/>
<dbReference type="PANTHER" id="PTHR46157">
    <property type="entry name" value="K(+) EFFLUX ANTIPORTER 3, CHLOROPLASTIC"/>
    <property type="match status" value="1"/>
</dbReference>
<evidence type="ECO:0000313" key="15">
    <source>
        <dbReference type="EMBL" id="CAA9364275.1"/>
    </source>
</evidence>
<accession>A0A6J4MN19</accession>
<evidence type="ECO:0000256" key="4">
    <source>
        <dbReference type="ARBA" id="ARBA00022449"/>
    </source>
</evidence>
<dbReference type="FunFam" id="3.40.50.720:FF:000036">
    <property type="entry name" value="Glutathione-regulated potassium-efflux system protein KefB"/>
    <property type="match status" value="1"/>
</dbReference>